<name>A0A1H9JYU6_9EURY</name>
<evidence type="ECO:0000256" key="2">
    <source>
        <dbReference type="PROSITE-ProRule" id="PRU00335"/>
    </source>
</evidence>
<evidence type="ECO:0000313" key="5">
    <source>
        <dbReference type="Proteomes" id="UP000199114"/>
    </source>
</evidence>
<dbReference type="EMBL" id="FOFD01000003">
    <property type="protein sequence ID" value="SEQ91978.1"/>
    <property type="molecule type" value="Genomic_DNA"/>
</dbReference>
<sequence length="209" mass="24036">MPSFSEEKRDRVRESLRDTGRDLFTRRGIRATTISELTEPAGIGTGTFYQYFDSKEALYIDILEQESKEVIPRLLRESFEAHDDPETAIIALLEQSLNEIESNPIFRQVLIEEQELARIREQVPDEEASEKRESAIEHFLPYIESWYDEGRVTGSDPKTIAHTIRAVVRLAHEKDRIGEERYPAVRETLIEAVAAGLTREQDSVEVSNE</sequence>
<dbReference type="SUPFAM" id="SSF48498">
    <property type="entry name" value="Tetracyclin repressor-like, C-terminal domain"/>
    <property type="match status" value="1"/>
</dbReference>
<feature type="DNA-binding region" description="H-T-H motif" evidence="2">
    <location>
        <begin position="33"/>
        <end position="52"/>
    </location>
</feature>
<dbReference type="InterPro" id="IPR050624">
    <property type="entry name" value="HTH-type_Tx_Regulator"/>
</dbReference>
<dbReference type="STRING" id="1186196.SAMN04489841_2737"/>
<dbReference type="Gene3D" id="1.10.357.10">
    <property type="entry name" value="Tetracycline Repressor, domain 2"/>
    <property type="match status" value="1"/>
</dbReference>
<dbReference type="OrthoDB" id="135877at2157"/>
<dbReference type="RefSeq" id="WP_090618259.1">
    <property type="nucleotide sequence ID" value="NZ_FOFD01000003.1"/>
</dbReference>
<proteinExistence type="predicted"/>
<keyword evidence="5" id="KW-1185">Reference proteome</keyword>
<dbReference type="PRINTS" id="PR00455">
    <property type="entry name" value="HTHTETR"/>
</dbReference>
<keyword evidence="1 2" id="KW-0238">DNA-binding</keyword>
<organism evidence="4 5">
    <name type="scientific">Natrinema salaciae</name>
    <dbReference type="NCBI Taxonomy" id="1186196"/>
    <lineage>
        <taxon>Archaea</taxon>
        <taxon>Methanobacteriati</taxon>
        <taxon>Methanobacteriota</taxon>
        <taxon>Stenosarchaea group</taxon>
        <taxon>Halobacteria</taxon>
        <taxon>Halobacteriales</taxon>
        <taxon>Natrialbaceae</taxon>
        <taxon>Natrinema</taxon>
    </lineage>
</organism>
<accession>A0A1H9JYU6</accession>
<protein>
    <submittedName>
        <fullName evidence="4">DNA-binding transcriptional regulator, AcrR family</fullName>
    </submittedName>
</protein>
<feature type="domain" description="HTH tetR-type" evidence="3">
    <location>
        <begin position="10"/>
        <end position="70"/>
    </location>
</feature>
<evidence type="ECO:0000256" key="1">
    <source>
        <dbReference type="ARBA" id="ARBA00023125"/>
    </source>
</evidence>
<dbReference type="InterPro" id="IPR036271">
    <property type="entry name" value="Tet_transcr_reg_TetR-rel_C_sf"/>
</dbReference>
<dbReference type="PANTHER" id="PTHR43479">
    <property type="entry name" value="ACREF/ENVCD OPERON REPRESSOR-RELATED"/>
    <property type="match status" value="1"/>
</dbReference>
<dbReference type="Pfam" id="PF00440">
    <property type="entry name" value="TetR_N"/>
    <property type="match status" value="1"/>
</dbReference>
<dbReference type="InterPro" id="IPR009057">
    <property type="entry name" value="Homeodomain-like_sf"/>
</dbReference>
<dbReference type="InterPro" id="IPR023772">
    <property type="entry name" value="DNA-bd_HTH_TetR-type_CS"/>
</dbReference>
<dbReference type="AlphaFoldDB" id="A0A1H9JYU6"/>
<evidence type="ECO:0000313" key="4">
    <source>
        <dbReference type="EMBL" id="SEQ91978.1"/>
    </source>
</evidence>
<dbReference type="SUPFAM" id="SSF46689">
    <property type="entry name" value="Homeodomain-like"/>
    <property type="match status" value="1"/>
</dbReference>
<dbReference type="PROSITE" id="PS01081">
    <property type="entry name" value="HTH_TETR_1"/>
    <property type="match status" value="1"/>
</dbReference>
<dbReference type="Proteomes" id="UP000199114">
    <property type="component" value="Unassembled WGS sequence"/>
</dbReference>
<dbReference type="GO" id="GO:0003677">
    <property type="term" value="F:DNA binding"/>
    <property type="evidence" value="ECO:0007669"/>
    <property type="project" value="UniProtKB-UniRule"/>
</dbReference>
<dbReference type="PANTHER" id="PTHR43479:SF11">
    <property type="entry name" value="ACREF_ENVCD OPERON REPRESSOR-RELATED"/>
    <property type="match status" value="1"/>
</dbReference>
<dbReference type="PROSITE" id="PS50977">
    <property type="entry name" value="HTH_TETR_2"/>
    <property type="match status" value="1"/>
</dbReference>
<gene>
    <name evidence="4" type="ORF">SAMN04489841_2737</name>
</gene>
<reference evidence="5" key="1">
    <citation type="submission" date="2016-10" db="EMBL/GenBank/DDBJ databases">
        <authorList>
            <person name="Varghese N."/>
            <person name="Submissions S."/>
        </authorList>
    </citation>
    <scope>NUCLEOTIDE SEQUENCE [LARGE SCALE GENOMIC DNA]</scope>
    <source>
        <strain evidence="5">DSM 25055</strain>
    </source>
</reference>
<evidence type="ECO:0000259" key="3">
    <source>
        <dbReference type="PROSITE" id="PS50977"/>
    </source>
</evidence>
<dbReference type="InterPro" id="IPR001647">
    <property type="entry name" value="HTH_TetR"/>
</dbReference>